<name>A0A4R2NS82_9FLAO</name>
<dbReference type="GO" id="GO:0009055">
    <property type="term" value="F:electron transfer activity"/>
    <property type="evidence" value="ECO:0007669"/>
    <property type="project" value="InterPro"/>
</dbReference>
<evidence type="ECO:0000259" key="2">
    <source>
        <dbReference type="Pfam" id="PF14200"/>
    </source>
</evidence>
<dbReference type="CDD" id="cd00161">
    <property type="entry name" value="beta-trefoil_Ricin-like"/>
    <property type="match status" value="1"/>
</dbReference>
<dbReference type="Gene3D" id="2.80.10.50">
    <property type="match status" value="1"/>
</dbReference>
<dbReference type="InterPro" id="IPR026444">
    <property type="entry name" value="Secre_tail"/>
</dbReference>
<evidence type="ECO:0000313" key="5">
    <source>
        <dbReference type="Proteomes" id="UP000294564"/>
    </source>
</evidence>
<keyword evidence="1" id="KW-0732">Signal</keyword>
<dbReference type="Pfam" id="PF18962">
    <property type="entry name" value="Por_Secre_tail"/>
    <property type="match status" value="1"/>
</dbReference>
<reference evidence="4 5" key="1">
    <citation type="submission" date="2019-03" db="EMBL/GenBank/DDBJ databases">
        <title>Genomic Encyclopedia of Type Strains, Phase IV (KMG-IV): sequencing the most valuable type-strain genomes for metagenomic binning, comparative biology and taxonomic classification.</title>
        <authorList>
            <person name="Goeker M."/>
        </authorList>
    </citation>
    <scope>NUCLEOTIDE SEQUENCE [LARGE SCALE GENOMIC DNA]</scope>
    <source>
        <strain evidence="4 5">DSM 14836</strain>
    </source>
</reference>
<dbReference type="SUPFAM" id="SSF46626">
    <property type="entry name" value="Cytochrome c"/>
    <property type="match status" value="1"/>
</dbReference>
<evidence type="ECO:0000256" key="1">
    <source>
        <dbReference type="ARBA" id="ARBA00022729"/>
    </source>
</evidence>
<dbReference type="InterPro" id="IPR035992">
    <property type="entry name" value="Ricin_B-like_lectins"/>
</dbReference>
<dbReference type="GO" id="GO:0020037">
    <property type="term" value="F:heme binding"/>
    <property type="evidence" value="ECO:0007669"/>
    <property type="project" value="InterPro"/>
</dbReference>
<dbReference type="Proteomes" id="UP000294564">
    <property type="component" value="Unassembled WGS sequence"/>
</dbReference>
<dbReference type="RefSeq" id="WP_132795063.1">
    <property type="nucleotide sequence ID" value="NZ_SLXM01000006.1"/>
</dbReference>
<protein>
    <submittedName>
        <fullName evidence="4">Putative secreted protein (Por secretion system target)</fullName>
    </submittedName>
</protein>
<accession>A0A4R2NS82</accession>
<dbReference type="SUPFAM" id="SSF50370">
    <property type="entry name" value="Ricin B-like lectins"/>
    <property type="match status" value="1"/>
</dbReference>
<feature type="domain" description="Ricin B lectin" evidence="2">
    <location>
        <begin position="807"/>
        <end position="890"/>
    </location>
</feature>
<dbReference type="OrthoDB" id="9808897at2"/>
<proteinExistence type="predicted"/>
<feature type="domain" description="Secretion system C-terminal sorting" evidence="3">
    <location>
        <begin position="924"/>
        <end position="996"/>
    </location>
</feature>
<gene>
    <name evidence="4" type="ORF">EV195_106199</name>
</gene>
<dbReference type="InterPro" id="IPR000772">
    <property type="entry name" value="Ricin_B_lectin"/>
</dbReference>
<dbReference type="NCBIfam" id="TIGR04183">
    <property type="entry name" value="Por_Secre_tail"/>
    <property type="match status" value="1"/>
</dbReference>
<dbReference type="EMBL" id="SLXM01000006">
    <property type="protein sequence ID" value="TCP24391.1"/>
    <property type="molecule type" value="Genomic_DNA"/>
</dbReference>
<evidence type="ECO:0000259" key="3">
    <source>
        <dbReference type="Pfam" id="PF18962"/>
    </source>
</evidence>
<comment type="caution">
    <text evidence="4">The sequence shown here is derived from an EMBL/GenBank/DDBJ whole genome shotgun (WGS) entry which is preliminary data.</text>
</comment>
<organism evidence="4 5">
    <name type="scientific">Tenacibaculum skagerrakense</name>
    <dbReference type="NCBI Taxonomy" id="186571"/>
    <lineage>
        <taxon>Bacteria</taxon>
        <taxon>Pseudomonadati</taxon>
        <taxon>Bacteroidota</taxon>
        <taxon>Flavobacteriia</taxon>
        <taxon>Flavobacteriales</taxon>
        <taxon>Flavobacteriaceae</taxon>
        <taxon>Tenacibaculum</taxon>
    </lineage>
</organism>
<dbReference type="InterPro" id="IPR036909">
    <property type="entry name" value="Cyt_c-like_dom_sf"/>
</dbReference>
<evidence type="ECO:0000313" key="4">
    <source>
        <dbReference type="EMBL" id="TCP24391.1"/>
    </source>
</evidence>
<dbReference type="PROSITE" id="PS50231">
    <property type="entry name" value="RICIN_B_LECTIN"/>
    <property type="match status" value="1"/>
</dbReference>
<dbReference type="AlphaFoldDB" id="A0A4R2NS82"/>
<dbReference type="Pfam" id="PF14200">
    <property type="entry name" value="RicinB_lectin_2"/>
    <property type="match status" value="1"/>
</dbReference>
<keyword evidence="5" id="KW-1185">Reference proteome</keyword>
<sequence>MKFPFSFTVALFVSFLSFKNYFSISNISSEGYTKVASKKSNTNLLPVEVLGEEGTIKSLNFNITNEIKNQTSKIWLLVNNLSYENKGSIKINDENWVSLNHSTTQVNQKELAYGGMVHGGFNTIRLTIPATGIKEGANTIQFRFDTSDGISIGYRVVNINLLDASNTKLLSDSFFEEDNPNTWIAPENSSVSKGKDIWFNENLWNHYTLKNNQGFWYGKTIPSRRTIRAKCADCHTQDGRDLEIFSYSNLSIIERSKFHGLTEQDGKDIAAYIRSLSDGNNIARVGRPWNPPYQPGPILKDKSTLEWTAGAGLDWVLEKDADMFPYLFPNGTSKQAVKDVFDSNKMEDRTLLPLAIQFPDWKHWLPIVHPKDAYSKNEWWNNLESTKNPVKNYEAIRADFVTNYNESNIKSFNVPQKLRYLGVGLDGNSGFRYFFEIGSTDNKHWRSKGGQANANLKEGIDLELAKTSLARLMAVKNFEFMNEFNLQDKAPLLVPDPALDQPGERQWPVKWYSVFEVPAHFTSDNSRHYETQQDKTGHYETTTWYNLQFVLNGGNGFVGGTTPTDFNYHTPFMGFAAHYSGINEPLRYFSAINHMYQIRTWSGNNGPGNTGFRIRNQGIWEMMGTSNSNQEFWNPSYDIVKQLDAIEPGLSDKVLEALLLQFLTEVEKYDVNTWPRTMHGGNFELDSASKTTEDLINIPHFGNPNQGRVNERYADKFYDIIPRIQNNFNVSCSITNRIINWCKEAWPLIDFEKYLEDNCSDSNCISADIKSGNTYRIITTHDKCLNAVEANGYNITQQVCNNSDLEKWVIEDATNGCYYIKNVASQKYISATGDNNGDHVEEANFTGNDNQQWQIIENSNCKLNITAKTSGKCLDLKSGSSADGTHFQLWSCVTTNGENREFTFELLTEGTLGTDDVLLASIFVFPNPVKDVIYINTSDLISREDIGLSIYDMSGRLILNKKSVENVTELNVSALTTGVYFLHLFNDGKVLKKMFIKE</sequence>